<dbReference type="GO" id="GO:0007160">
    <property type="term" value="P:cell-matrix adhesion"/>
    <property type="evidence" value="ECO:0007669"/>
    <property type="project" value="TreeGrafter"/>
</dbReference>
<evidence type="ECO:0000256" key="5">
    <source>
        <dbReference type="ARBA" id="ARBA00022737"/>
    </source>
</evidence>
<reference evidence="17 18" key="1">
    <citation type="submission" date="2024-04" db="EMBL/GenBank/DDBJ databases">
        <authorList>
            <consortium name="Genoscope - CEA"/>
            <person name="William W."/>
        </authorList>
    </citation>
    <scope>NUCLEOTIDE SEQUENCE [LARGE SCALE GENOMIC DNA]</scope>
</reference>
<evidence type="ECO:0008006" key="19">
    <source>
        <dbReference type="Google" id="ProtNLM"/>
    </source>
</evidence>
<dbReference type="PANTHER" id="PTHR23220:SF133">
    <property type="entry name" value="INTEGRIN ALPHA-PS2"/>
    <property type="match status" value="1"/>
</dbReference>
<keyword evidence="6 13" id="KW-0130">Cell adhesion</keyword>
<feature type="domain" description="Integrin alpha first immunoglubulin-like" evidence="14">
    <location>
        <begin position="533"/>
        <end position="691"/>
    </location>
</feature>
<protein>
    <recommendedName>
        <fullName evidence="19">Integrin alpha-2 domain-containing protein</fullName>
    </recommendedName>
</protein>
<dbReference type="SUPFAM" id="SSF69318">
    <property type="entry name" value="Integrin alpha N-terminal domain"/>
    <property type="match status" value="1"/>
</dbReference>
<name>A0AAV2HID8_LYMST</name>
<organism evidence="17 18">
    <name type="scientific">Lymnaea stagnalis</name>
    <name type="common">Great pond snail</name>
    <name type="synonym">Helix stagnalis</name>
    <dbReference type="NCBI Taxonomy" id="6523"/>
    <lineage>
        <taxon>Eukaryota</taxon>
        <taxon>Metazoa</taxon>
        <taxon>Spiralia</taxon>
        <taxon>Lophotrochozoa</taxon>
        <taxon>Mollusca</taxon>
        <taxon>Gastropoda</taxon>
        <taxon>Heterobranchia</taxon>
        <taxon>Euthyneura</taxon>
        <taxon>Panpulmonata</taxon>
        <taxon>Hygrophila</taxon>
        <taxon>Lymnaeoidea</taxon>
        <taxon>Lymnaeidae</taxon>
        <taxon>Lymnaea</taxon>
    </lineage>
</organism>
<evidence type="ECO:0000313" key="17">
    <source>
        <dbReference type="EMBL" id="CAL1533806.1"/>
    </source>
</evidence>
<dbReference type="GO" id="GO:0007229">
    <property type="term" value="P:integrin-mediated signaling pathway"/>
    <property type="evidence" value="ECO:0007669"/>
    <property type="project" value="UniProtKB-KW"/>
</dbReference>
<evidence type="ECO:0000256" key="12">
    <source>
        <dbReference type="PROSITE-ProRule" id="PRU00803"/>
    </source>
</evidence>
<evidence type="ECO:0000259" key="15">
    <source>
        <dbReference type="Pfam" id="PF20805"/>
    </source>
</evidence>
<dbReference type="GO" id="GO:0008305">
    <property type="term" value="C:integrin complex"/>
    <property type="evidence" value="ECO:0007669"/>
    <property type="project" value="InterPro"/>
</dbReference>
<sequence length="1102" mass="121744">MDWHEASAPGALNCGTTSIPTIGSRRDRCRHHGHNNLTPLTSGAAGAEVFSHRRRTRAPARGALGLDMLRASCVWVVVLGLLVAPGAEAFNVDLETAVVHQGTSGSMFGYAVAQHVDQSTNWLLIGAPKFNTTQNDVVQGGAVFRCKTDVPSSCQAIPFDNEGNNIKYDQRTGRYLQLEEKSDQWFGSTVKSSGENGYIVACAPRYVYFTNDLDKREPIGVCYLAKASTTKFEKYSPCSEAVDRSDITDQYHRQGYCQAGFSAVFSSDGRRLLIGAPGSWYWQGQLFQFDAVTSKKLTETQEQSTDRDYGYMGYASAIGEFDGDNFEDYIVGIPKGEDHHGKVEFFDQNMTSFGSLLGEQIGSYFGSSLAVADLNGDRLDDVIVGAPHYAEFGSSDAFDTGRVYIYYQSADVSSFLQKKFRSQRRDILDGYSSQSRFGMAISGVGDINYDGYDDLCVGAPYAGDDKAGAIYIYHGSKKGIITDASQIIYAKDISPALKTFGVSISGGIDQDLNQYPDMLVGSYASDRAVFLRTRPVVRVFASLKLDPLIIDLDTQSCGLADGTRVACLNMFTCVEYSGVGVPADLFFNFSWVLDAKGNTTGSQEQRVFLINMPNRYTDTIHKKLYFKKIDCITTYAYVKNDPDDKLSPIKATLEFTLSENPQTPRRKRELDPILDAYIPTTASFTAQIKKDCGIDNVCIPDLAVSALRVSAAHVIGSTATVEILVIVTNLGEDSFNTKLWITLPPGVAYDTITSQRSSVPISCGTFNQTLVVCDLGNPLKQKAVPSEFTLNLTPTNTNETKDQLLFTFYGNSSNEEQQDGYSNNYHSVQIPVIAVAEIALFGKASPELIVLNTTEQQGEEIGRTVKHVFQLLNQGQSATNETQLQIRWPSYDKQGNPVLAMKGGLSIEGNGKCNIIIITPNNASDFSGWDSSNTQVAYREEGDREKRNTDSQNIMCTEKYCTIIQCLIGYMAPYHSFVITIESELKARSFIQRREETQMYHITSIAHAKVLSVPYDFKSVDITKFETKRLSLVTKVNTDRLKPTSKGVEIWIIALAVTGGLLMLLLLILLLWWCGFFKRKKPEEEGYFVVNGKSDIDNKIVD</sequence>
<dbReference type="AlphaFoldDB" id="A0AAV2HID8"/>
<evidence type="ECO:0000256" key="11">
    <source>
        <dbReference type="ARBA" id="ARBA00023180"/>
    </source>
</evidence>
<dbReference type="EMBL" id="CAXITT010000152">
    <property type="protein sequence ID" value="CAL1533806.1"/>
    <property type="molecule type" value="Genomic_DNA"/>
</dbReference>
<dbReference type="GO" id="GO:0009897">
    <property type="term" value="C:external side of plasma membrane"/>
    <property type="evidence" value="ECO:0007669"/>
    <property type="project" value="TreeGrafter"/>
</dbReference>
<dbReference type="Gene3D" id="1.20.5.930">
    <property type="entry name" value="Bicelle-embedded integrin alpha(iib) transmembrane segment"/>
    <property type="match status" value="1"/>
</dbReference>
<proteinExistence type="inferred from homology"/>
<evidence type="ECO:0000256" key="1">
    <source>
        <dbReference type="ARBA" id="ARBA00004479"/>
    </source>
</evidence>
<keyword evidence="18" id="KW-1185">Reference proteome</keyword>
<dbReference type="InterPro" id="IPR000413">
    <property type="entry name" value="Integrin_alpha"/>
</dbReference>
<dbReference type="PRINTS" id="PR01185">
    <property type="entry name" value="INTEGRINA"/>
</dbReference>
<dbReference type="InterPro" id="IPR032695">
    <property type="entry name" value="Integrin_dom_sf"/>
</dbReference>
<evidence type="ECO:0000256" key="9">
    <source>
        <dbReference type="ARBA" id="ARBA00023136"/>
    </source>
</evidence>
<feature type="repeat" description="FG-GAP" evidence="12">
    <location>
        <begin position="94"/>
        <end position="155"/>
    </location>
</feature>
<keyword evidence="3 13" id="KW-0812">Transmembrane</keyword>
<keyword evidence="10 13" id="KW-0675">Receptor</keyword>
<evidence type="ECO:0000256" key="2">
    <source>
        <dbReference type="ARBA" id="ARBA00008054"/>
    </source>
</evidence>
<dbReference type="InterPro" id="IPR013517">
    <property type="entry name" value="FG-GAP"/>
</dbReference>
<dbReference type="Pfam" id="PF20805">
    <property type="entry name" value="Integrin_A_Ig_2"/>
    <property type="match status" value="1"/>
</dbReference>
<keyword evidence="9 13" id="KW-0472">Membrane</keyword>
<evidence type="ECO:0000256" key="10">
    <source>
        <dbReference type="ARBA" id="ARBA00023170"/>
    </source>
</evidence>
<feature type="domain" description="Integrin alpha second immunoglobulin-like" evidence="15">
    <location>
        <begin position="692"/>
        <end position="832"/>
    </location>
</feature>
<dbReference type="GO" id="GO:0098609">
    <property type="term" value="P:cell-cell adhesion"/>
    <property type="evidence" value="ECO:0007669"/>
    <property type="project" value="TreeGrafter"/>
</dbReference>
<gene>
    <name evidence="17" type="ORF">GSLYS_00007766001</name>
</gene>
<dbReference type="SUPFAM" id="SSF69179">
    <property type="entry name" value="Integrin domains"/>
    <property type="match status" value="3"/>
</dbReference>
<keyword evidence="11" id="KW-0325">Glycoprotein</keyword>
<keyword evidence="8 13" id="KW-0401">Integrin</keyword>
<dbReference type="Pfam" id="PF20806">
    <property type="entry name" value="Integrin_A_Ig_3"/>
    <property type="match status" value="1"/>
</dbReference>
<dbReference type="InterPro" id="IPR013519">
    <property type="entry name" value="Int_alpha_beta-p"/>
</dbReference>
<evidence type="ECO:0000256" key="7">
    <source>
        <dbReference type="ARBA" id="ARBA00022989"/>
    </source>
</evidence>
<keyword evidence="7 13" id="KW-1133">Transmembrane helix</keyword>
<feature type="repeat" description="FG-GAP" evidence="12">
    <location>
        <begin position="423"/>
        <end position="482"/>
    </location>
</feature>
<dbReference type="InterPro" id="IPR028994">
    <property type="entry name" value="Integrin_alpha_N"/>
</dbReference>
<dbReference type="InterPro" id="IPR048286">
    <property type="entry name" value="Integrin_alpha_Ig-like_3"/>
</dbReference>
<dbReference type="Pfam" id="PF08441">
    <property type="entry name" value="Integrin_A_Ig_1"/>
    <property type="match status" value="1"/>
</dbReference>
<evidence type="ECO:0000256" key="3">
    <source>
        <dbReference type="ARBA" id="ARBA00022692"/>
    </source>
</evidence>
<accession>A0AAV2HID8</accession>
<dbReference type="Proteomes" id="UP001497497">
    <property type="component" value="Unassembled WGS sequence"/>
</dbReference>
<feature type="transmembrane region" description="Helical" evidence="13">
    <location>
        <begin position="1050"/>
        <end position="1073"/>
    </location>
</feature>
<evidence type="ECO:0000313" key="18">
    <source>
        <dbReference type="Proteomes" id="UP001497497"/>
    </source>
</evidence>
<feature type="repeat" description="FG-GAP" evidence="12">
    <location>
        <begin position="349"/>
        <end position="415"/>
    </location>
</feature>
<evidence type="ECO:0000259" key="16">
    <source>
        <dbReference type="Pfam" id="PF20806"/>
    </source>
</evidence>
<evidence type="ECO:0000256" key="4">
    <source>
        <dbReference type="ARBA" id="ARBA00022729"/>
    </source>
</evidence>
<comment type="similarity">
    <text evidence="2 13">Belongs to the integrin alpha chain family.</text>
</comment>
<feature type="repeat" description="FG-GAP" evidence="12">
    <location>
        <begin position="244"/>
        <end position="298"/>
    </location>
</feature>
<dbReference type="Gene3D" id="2.60.40.1460">
    <property type="entry name" value="Integrin domains. Chain A, domain 2"/>
    <property type="match status" value="1"/>
</dbReference>
<dbReference type="InterPro" id="IPR048285">
    <property type="entry name" value="Integrin_alpha_Ig-like_2"/>
</dbReference>
<dbReference type="Gene3D" id="2.60.40.1510">
    <property type="entry name" value="ntegrin, alpha v. Chain A, domain 3"/>
    <property type="match status" value="1"/>
</dbReference>
<feature type="repeat" description="FG-GAP" evidence="12">
    <location>
        <begin position="486"/>
        <end position="548"/>
    </location>
</feature>
<dbReference type="SMART" id="SM00191">
    <property type="entry name" value="Int_alpha"/>
    <property type="match status" value="6"/>
</dbReference>
<dbReference type="PANTHER" id="PTHR23220">
    <property type="entry name" value="INTEGRIN ALPHA"/>
    <property type="match status" value="1"/>
</dbReference>
<dbReference type="GO" id="GO:0033627">
    <property type="term" value="P:cell adhesion mediated by integrin"/>
    <property type="evidence" value="ECO:0007669"/>
    <property type="project" value="TreeGrafter"/>
</dbReference>
<evidence type="ECO:0000256" key="8">
    <source>
        <dbReference type="ARBA" id="ARBA00023037"/>
    </source>
</evidence>
<dbReference type="PROSITE" id="PS51470">
    <property type="entry name" value="FG_GAP"/>
    <property type="match status" value="5"/>
</dbReference>
<evidence type="ECO:0000256" key="6">
    <source>
        <dbReference type="ARBA" id="ARBA00022889"/>
    </source>
</evidence>
<keyword evidence="4" id="KW-0732">Signal</keyword>
<dbReference type="Gene3D" id="2.130.10.130">
    <property type="entry name" value="Integrin alpha, N-terminal"/>
    <property type="match status" value="1"/>
</dbReference>
<dbReference type="InterPro" id="IPR013649">
    <property type="entry name" value="Integrin_alpha_Ig-like_1"/>
</dbReference>
<dbReference type="GO" id="GO:0005178">
    <property type="term" value="F:integrin binding"/>
    <property type="evidence" value="ECO:0007669"/>
    <property type="project" value="TreeGrafter"/>
</dbReference>
<comment type="caution">
    <text evidence="17">The sequence shown here is derived from an EMBL/GenBank/DDBJ whole genome shotgun (WGS) entry which is preliminary data.</text>
</comment>
<comment type="subcellular location">
    <subcellularLocation>
        <location evidence="1 13">Membrane</location>
        <topology evidence="1 13">Single-pass type I membrane protein</topology>
    </subcellularLocation>
</comment>
<evidence type="ECO:0000259" key="14">
    <source>
        <dbReference type="Pfam" id="PF08441"/>
    </source>
</evidence>
<dbReference type="Pfam" id="PF01839">
    <property type="entry name" value="FG-GAP"/>
    <property type="match status" value="2"/>
</dbReference>
<dbReference type="Gene3D" id="2.60.40.1530">
    <property type="entry name" value="ntegrin, alpha v. Chain A, domain 4"/>
    <property type="match status" value="1"/>
</dbReference>
<keyword evidence="5" id="KW-0677">Repeat</keyword>
<feature type="domain" description="Integrin alpha third immunoglobulin-like" evidence="16">
    <location>
        <begin position="856"/>
        <end position="1021"/>
    </location>
</feature>
<evidence type="ECO:0000256" key="13">
    <source>
        <dbReference type="RuleBase" id="RU003762"/>
    </source>
</evidence>